<keyword evidence="8" id="KW-0805">Transcription regulation</keyword>
<reference evidence="14 15" key="1">
    <citation type="submission" date="2018-11" db="EMBL/GenBank/DDBJ databases">
        <title>Trebonia kvetii gen.nov., sp.nov., a novel acidophilic actinobacterium, and proposal of the new actinobacterial family Treboniaceae fam. nov.</title>
        <authorList>
            <person name="Rapoport D."/>
            <person name="Sagova-Mareckova M."/>
            <person name="Sedlacek I."/>
            <person name="Provaznik J."/>
            <person name="Kralova S."/>
            <person name="Pavlinic D."/>
            <person name="Benes V."/>
            <person name="Kopecky J."/>
        </authorList>
    </citation>
    <scope>NUCLEOTIDE SEQUENCE [LARGE SCALE GENOMIC DNA]</scope>
    <source>
        <strain evidence="14 15">15Tr583</strain>
    </source>
</reference>
<evidence type="ECO:0000313" key="15">
    <source>
        <dbReference type="Proteomes" id="UP000460272"/>
    </source>
</evidence>
<feature type="binding site" evidence="12">
    <location>
        <position position="131"/>
    </location>
    <ligand>
        <name>Fe cation</name>
        <dbReference type="ChEBI" id="CHEBI:24875"/>
    </ligand>
</feature>
<evidence type="ECO:0000256" key="11">
    <source>
        <dbReference type="PIRSR" id="PIRSR602481-1"/>
    </source>
</evidence>
<dbReference type="Gene3D" id="1.10.10.10">
    <property type="entry name" value="Winged helix-like DNA-binding domain superfamily/Winged helix DNA-binding domain"/>
    <property type="match status" value="1"/>
</dbReference>
<keyword evidence="6 11" id="KW-0479">Metal-binding</keyword>
<feature type="binding site" evidence="11">
    <location>
        <position position="116"/>
    </location>
    <ligand>
        <name>Zn(2+)</name>
        <dbReference type="ChEBI" id="CHEBI:29105"/>
    </ligand>
</feature>
<gene>
    <name evidence="14" type="ORF">EAS64_08720</name>
</gene>
<dbReference type="GO" id="GO:0000976">
    <property type="term" value="F:transcription cis-regulatory region binding"/>
    <property type="evidence" value="ECO:0007669"/>
    <property type="project" value="TreeGrafter"/>
</dbReference>
<dbReference type="Gene3D" id="3.30.1490.190">
    <property type="match status" value="1"/>
</dbReference>
<evidence type="ECO:0000256" key="12">
    <source>
        <dbReference type="PIRSR" id="PIRSR602481-2"/>
    </source>
</evidence>
<dbReference type="InterPro" id="IPR036388">
    <property type="entry name" value="WH-like_DNA-bd_sf"/>
</dbReference>
<feature type="region of interest" description="Disordered" evidence="13">
    <location>
        <begin position="1"/>
        <end position="43"/>
    </location>
</feature>
<comment type="subunit">
    <text evidence="3">Homodimer.</text>
</comment>
<keyword evidence="10" id="KW-0804">Transcription</keyword>
<dbReference type="GO" id="GO:0008270">
    <property type="term" value="F:zinc ion binding"/>
    <property type="evidence" value="ECO:0007669"/>
    <property type="project" value="TreeGrafter"/>
</dbReference>
<dbReference type="EMBL" id="RPFW01000002">
    <property type="protein sequence ID" value="TVZ04737.1"/>
    <property type="molecule type" value="Genomic_DNA"/>
</dbReference>
<dbReference type="GO" id="GO:1900376">
    <property type="term" value="P:regulation of secondary metabolite biosynthetic process"/>
    <property type="evidence" value="ECO:0007669"/>
    <property type="project" value="TreeGrafter"/>
</dbReference>
<dbReference type="InterPro" id="IPR002481">
    <property type="entry name" value="FUR"/>
</dbReference>
<keyword evidence="4" id="KW-0963">Cytoplasm</keyword>
<dbReference type="CDD" id="cd07153">
    <property type="entry name" value="Fur_like"/>
    <property type="match status" value="1"/>
</dbReference>
<feature type="binding site" evidence="11">
    <location>
        <position position="119"/>
    </location>
    <ligand>
        <name>Zn(2+)</name>
        <dbReference type="ChEBI" id="CHEBI:29105"/>
    </ligand>
</feature>
<accession>A0A6P2C1B8</accession>
<evidence type="ECO:0000256" key="2">
    <source>
        <dbReference type="ARBA" id="ARBA00007957"/>
    </source>
</evidence>
<evidence type="ECO:0000256" key="6">
    <source>
        <dbReference type="ARBA" id="ARBA00022723"/>
    </source>
</evidence>
<dbReference type="GO" id="GO:0045892">
    <property type="term" value="P:negative regulation of DNA-templated transcription"/>
    <property type="evidence" value="ECO:0007669"/>
    <property type="project" value="TreeGrafter"/>
</dbReference>
<protein>
    <submittedName>
        <fullName evidence="14">Transcriptional repressor</fullName>
    </submittedName>
</protein>
<evidence type="ECO:0000256" key="1">
    <source>
        <dbReference type="ARBA" id="ARBA00004496"/>
    </source>
</evidence>
<dbReference type="PANTHER" id="PTHR33202:SF2">
    <property type="entry name" value="FERRIC UPTAKE REGULATION PROTEIN"/>
    <property type="match status" value="1"/>
</dbReference>
<dbReference type="InterPro" id="IPR036390">
    <property type="entry name" value="WH_DNA-bd_sf"/>
</dbReference>
<feature type="binding site" evidence="11">
    <location>
        <position position="156"/>
    </location>
    <ligand>
        <name>Zn(2+)</name>
        <dbReference type="ChEBI" id="CHEBI:29105"/>
    </ligand>
</feature>
<evidence type="ECO:0000256" key="3">
    <source>
        <dbReference type="ARBA" id="ARBA00011738"/>
    </source>
</evidence>
<evidence type="ECO:0000256" key="9">
    <source>
        <dbReference type="ARBA" id="ARBA00023125"/>
    </source>
</evidence>
<organism evidence="14 15">
    <name type="scientific">Trebonia kvetii</name>
    <dbReference type="NCBI Taxonomy" id="2480626"/>
    <lineage>
        <taxon>Bacteria</taxon>
        <taxon>Bacillati</taxon>
        <taxon>Actinomycetota</taxon>
        <taxon>Actinomycetes</taxon>
        <taxon>Streptosporangiales</taxon>
        <taxon>Treboniaceae</taxon>
        <taxon>Trebonia</taxon>
    </lineage>
</organism>
<evidence type="ECO:0000256" key="5">
    <source>
        <dbReference type="ARBA" id="ARBA00022491"/>
    </source>
</evidence>
<dbReference type="GO" id="GO:0003700">
    <property type="term" value="F:DNA-binding transcription factor activity"/>
    <property type="evidence" value="ECO:0007669"/>
    <property type="project" value="InterPro"/>
</dbReference>
<comment type="similarity">
    <text evidence="2">Belongs to the Fur family.</text>
</comment>
<dbReference type="PANTHER" id="PTHR33202">
    <property type="entry name" value="ZINC UPTAKE REGULATION PROTEIN"/>
    <property type="match status" value="1"/>
</dbReference>
<dbReference type="FunFam" id="1.10.10.10:FF:000459">
    <property type="entry name" value="Ferric uptake regulation protein"/>
    <property type="match status" value="1"/>
</dbReference>
<dbReference type="Pfam" id="PF01475">
    <property type="entry name" value="FUR"/>
    <property type="match status" value="1"/>
</dbReference>
<proteinExistence type="inferred from homology"/>
<evidence type="ECO:0000256" key="10">
    <source>
        <dbReference type="ARBA" id="ARBA00023163"/>
    </source>
</evidence>
<feature type="binding site" evidence="12">
    <location>
        <position position="148"/>
    </location>
    <ligand>
        <name>Fe cation</name>
        <dbReference type="ChEBI" id="CHEBI:24875"/>
    </ligand>
</feature>
<keyword evidence="12" id="KW-0408">Iron</keyword>
<comment type="cofactor">
    <cofactor evidence="11">
        <name>Zn(2+)</name>
        <dbReference type="ChEBI" id="CHEBI:29105"/>
    </cofactor>
    <text evidence="11">Binds 1 zinc ion per subunit.</text>
</comment>
<dbReference type="AlphaFoldDB" id="A0A6P2C1B8"/>
<comment type="cofactor">
    <cofactor evidence="12">
        <name>Mn(2+)</name>
        <dbReference type="ChEBI" id="CHEBI:29035"/>
    </cofactor>
    <cofactor evidence="12">
        <name>Fe(2+)</name>
        <dbReference type="ChEBI" id="CHEBI:29033"/>
    </cofactor>
    <text evidence="12">Binds 1 Mn(2+) or Fe(2+) ion per subunit.</text>
</comment>
<dbReference type="OrthoDB" id="8659436at2"/>
<sequence length="167" mass="17640">MTGTPTPRLTGTEAGAPALLDNGPGGSGGSPRASQERSTRQKRALAAVLDESDGFRSAQDLFTELRTRGENVGLTTVYTQLRALADNGEIDALRGEDGETLYRRCGTGHHHHHLVCRQCGRTVEVEGQDAERWAAQVAGSHGFVDVTHTLEILGTCAQCACGEPAGS</sequence>
<evidence type="ECO:0000313" key="14">
    <source>
        <dbReference type="EMBL" id="TVZ04737.1"/>
    </source>
</evidence>
<name>A0A6P2C1B8_9ACTN</name>
<dbReference type="GO" id="GO:0005829">
    <property type="term" value="C:cytosol"/>
    <property type="evidence" value="ECO:0007669"/>
    <property type="project" value="TreeGrafter"/>
</dbReference>
<dbReference type="InterPro" id="IPR043135">
    <property type="entry name" value="Fur_C"/>
</dbReference>
<comment type="caution">
    <text evidence="14">The sequence shown here is derived from an EMBL/GenBank/DDBJ whole genome shotgun (WGS) entry which is preliminary data.</text>
</comment>
<keyword evidence="7 11" id="KW-0862">Zinc</keyword>
<keyword evidence="15" id="KW-1185">Reference proteome</keyword>
<dbReference type="Proteomes" id="UP000460272">
    <property type="component" value="Unassembled WGS sequence"/>
</dbReference>
<evidence type="ECO:0000256" key="8">
    <source>
        <dbReference type="ARBA" id="ARBA00023015"/>
    </source>
</evidence>
<keyword evidence="5" id="KW-0678">Repressor</keyword>
<evidence type="ECO:0000256" key="4">
    <source>
        <dbReference type="ARBA" id="ARBA00022490"/>
    </source>
</evidence>
<feature type="binding site" evidence="12">
    <location>
        <position position="110"/>
    </location>
    <ligand>
        <name>Fe cation</name>
        <dbReference type="ChEBI" id="CHEBI:24875"/>
    </ligand>
</feature>
<dbReference type="SUPFAM" id="SSF46785">
    <property type="entry name" value="Winged helix' DNA-binding domain"/>
    <property type="match status" value="1"/>
</dbReference>
<evidence type="ECO:0000256" key="7">
    <source>
        <dbReference type="ARBA" id="ARBA00022833"/>
    </source>
</evidence>
<comment type="subcellular location">
    <subcellularLocation>
        <location evidence="1">Cytoplasm</location>
    </subcellularLocation>
</comment>
<keyword evidence="9" id="KW-0238">DNA-binding</keyword>
<feature type="binding site" evidence="11">
    <location>
        <position position="159"/>
    </location>
    <ligand>
        <name>Zn(2+)</name>
        <dbReference type="ChEBI" id="CHEBI:29105"/>
    </ligand>
</feature>
<evidence type="ECO:0000256" key="13">
    <source>
        <dbReference type="SAM" id="MobiDB-lite"/>
    </source>
</evidence>